<accession>A0A7S3ZLX7</accession>
<dbReference type="EMBL" id="HBIW01003244">
    <property type="protein sequence ID" value="CAE0687281.1"/>
    <property type="molecule type" value="Transcribed_RNA"/>
</dbReference>
<dbReference type="AlphaFoldDB" id="A0A7S3ZLX7"/>
<name>A0A7S3ZLX7_9STRA</name>
<proteinExistence type="predicted"/>
<evidence type="ECO:0000313" key="1">
    <source>
        <dbReference type="EMBL" id="CAE0687281.1"/>
    </source>
</evidence>
<organism evidence="1">
    <name type="scientific">Pelagomonas calceolata</name>
    <dbReference type="NCBI Taxonomy" id="35677"/>
    <lineage>
        <taxon>Eukaryota</taxon>
        <taxon>Sar</taxon>
        <taxon>Stramenopiles</taxon>
        <taxon>Ochrophyta</taxon>
        <taxon>Pelagophyceae</taxon>
        <taxon>Pelagomonadales</taxon>
        <taxon>Pelagomonadaceae</taxon>
        <taxon>Pelagomonas</taxon>
    </lineage>
</organism>
<sequence>MNRMNRSHSPGLFISWRTNNPTGFPSTKRAETFAVEISPSSSSIVIAVIAPCGTSSSRSQLKNDGLSKLNVATPFSPSLDLRGDGVSRWRVRCVDTASPPRQLDVRHVRLIQALVETDAGARFD</sequence>
<reference evidence="1" key="1">
    <citation type="submission" date="2021-01" db="EMBL/GenBank/DDBJ databases">
        <authorList>
            <person name="Corre E."/>
            <person name="Pelletier E."/>
            <person name="Niang G."/>
            <person name="Scheremetjew M."/>
            <person name="Finn R."/>
            <person name="Kale V."/>
            <person name="Holt S."/>
            <person name="Cochrane G."/>
            <person name="Meng A."/>
            <person name="Brown T."/>
            <person name="Cohen L."/>
        </authorList>
    </citation>
    <scope>NUCLEOTIDE SEQUENCE</scope>
    <source>
        <strain evidence="1">CCMP1756</strain>
    </source>
</reference>
<gene>
    <name evidence="1" type="ORF">PCAL00307_LOCUS2715</name>
</gene>
<protein>
    <submittedName>
        <fullName evidence="1">Uncharacterized protein</fullName>
    </submittedName>
</protein>